<evidence type="ECO:0000313" key="3">
    <source>
        <dbReference type="Proteomes" id="UP000283721"/>
    </source>
</evidence>
<dbReference type="CDD" id="cd00077">
    <property type="entry name" value="HDc"/>
    <property type="match status" value="1"/>
</dbReference>
<reference evidence="2 3" key="1">
    <citation type="submission" date="2018-08" db="EMBL/GenBank/DDBJ databases">
        <title>A genome reference for cultivated species of the human gut microbiota.</title>
        <authorList>
            <person name="Zou Y."/>
            <person name="Xue W."/>
            <person name="Luo G."/>
        </authorList>
    </citation>
    <scope>NUCLEOTIDE SEQUENCE [LARGE SCALE GENOMIC DNA]</scope>
    <source>
        <strain evidence="2 3">AM47-6BH</strain>
    </source>
</reference>
<dbReference type="Gene3D" id="1.10.472.50">
    <property type="entry name" value="HD-domain/PDEase-like"/>
    <property type="match status" value="1"/>
</dbReference>
<feature type="domain" description="HD" evidence="1">
    <location>
        <begin position="28"/>
        <end position="129"/>
    </location>
</feature>
<name>A0A413Q4A8_9FIRM</name>
<sequence>MILETGIMIENAITYVKQIFAADSSGHDYHHTIRVYRLAVEIAKQENADMQIVQLAALLHDVDDAKLSPETYASKRKAVDFMKGNGVDNEIIETVCKIIEEVSFAGNDSVVPSTIEGKCVQDADRLDAIGAIGIARAFAYGGSKGRKIYDPEIKPLINMSKKEYQQNQNSTSVNHFYEKLLLLKDMMNTDAAKEKAWHRQFIMESYLEEFMAEWEGER</sequence>
<dbReference type="PANTHER" id="PTHR33594:SF1">
    <property type="entry name" value="HD_PDEASE DOMAIN-CONTAINING PROTEIN"/>
    <property type="match status" value="1"/>
</dbReference>
<dbReference type="InterPro" id="IPR003607">
    <property type="entry name" value="HD/PDEase_dom"/>
</dbReference>
<dbReference type="SMART" id="SM00471">
    <property type="entry name" value="HDc"/>
    <property type="match status" value="1"/>
</dbReference>
<accession>A0A413Q4A8</accession>
<dbReference type="PROSITE" id="PS51831">
    <property type="entry name" value="HD"/>
    <property type="match status" value="1"/>
</dbReference>
<dbReference type="InterPro" id="IPR006674">
    <property type="entry name" value="HD_domain"/>
</dbReference>
<dbReference type="PANTHER" id="PTHR33594">
    <property type="entry name" value="SUPERFAMILY HYDROLASE, PUTATIVE (AFU_ORTHOLOGUE AFUA_1G03035)-RELATED"/>
    <property type="match status" value="1"/>
</dbReference>
<evidence type="ECO:0000313" key="2">
    <source>
        <dbReference type="EMBL" id="RGZ89196.1"/>
    </source>
</evidence>
<dbReference type="Gene3D" id="1.20.58.1910">
    <property type="match status" value="1"/>
</dbReference>
<comment type="caution">
    <text evidence="2">The sequence shown here is derived from an EMBL/GenBank/DDBJ whole genome shotgun (WGS) entry which is preliminary data.</text>
</comment>
<dbReference type="SUPFAM" id="SSF109604">
    <property type="entry name" value="HD-domain/PDEase-like"/>
    <property type="match status" value="1"/>
</dbReference>
<proteinExistence type="predicted"/>
<dbReference type="Proteomes" id="UP000283721">
    <property type="component" value="Unassembled WGS sequence"/>
</dbReference>
<dbReference type="AlphaFoldDB" id="A0A413Q4A8"/>
<dbReference type="EMBL" id="QSES01000031">
    <property type="protein sequence ID" value="RGZ89196.1"/>
    <property type="molecule type" value="Genomic_DNA"/>
</dbReference>
<protein>
    <submittedName>
        <fullName evidence="2">HD domain-containing protein</fullName>
    </submittedName>
</protein>
<evidence type="ECO:0000259" key="1">
    <source>
        <dbReference type="PROSITE" id="PS51831"/>
    </source>
</evidence>
<gene>
    <name evidence="2" type="ORF">DW967_13725</name>
</gene>
<dbReference type="Pfam" id="PF01966">
    <property type="entry name" value="HD"/>
    <property type="match status" value="1"/>
</dbReference>
<organism evidence="2 3">
    <name type="scientific">Agathobacter rectalis</name>
    <dbReference type="NCBI Taxonomy" id="39491"/>
    <lineage>
        <taxon>Bacteria</taxon>
        <taxon>Bacillati</taxon>
        <taxon>Bacillota</taxon>
        <taxon>Clostridia</taxon>
        <taxon>Lachnospirales</taxon>
        <taxon>Lachnospiraceae</taxon>
        <taxon>Agathobacter</taxon>
    </lineage>
</organism>